<gene>
    <name evidence="1" type="ORF">OI25_3412</name>
</gene>
<dbReference type="AlphaFoldDB" id="A0AAU8TCJ2"/>
<name>A0AAU8TCJ2_9BURK</name>
<organism evidence="1 2">
    <name type="scientific">Paraburkholderia fungorum</name>
    <dbReference type="NCBI Taxonomy" id="134537"/>
    <lineage>
        <taxon>Bacteria</taxon>
        <taxon>Pseudomonadati</taxon>
        <taxon>Pseudomonadota</taxon>
        <taxon>Betaproteobacteria</taxon>
        <taxon>Burkholderiales</taxon>
        <taxon>Burkholderiaceae</taxon>
        <taxon>Paraburkholderia</taxon>
    </lineage>
</organism>
<evidence type="ECO:0000313" key="2">
    <source>
        <dbReference type="Proteomes" id="UP000032614"/>
    </source>
</evidence>
<dbReference type="EMBL" id="CP010026">
    <property type="protein sequence ID" value="AJZ58011.1"/>
    <property type="molecule type" value="Genomic_DNA"/>
</dbReference>
<dbReference type="RefSeq" id="WP_149029700.1">
    <property type="nucleotide sequence ID" value="NZ_JBOBCW010000005.1"/>
</dbReference>
<protein>
    <recommendedName>
        <fullName evidence="3">Secreted protein</fullName>
    </recommendedName>
</protein>
<dbReference type="Proteomes" id="UP000032614">
    <property type="component" value="Chromosome 1"/>
</dbReference>
<proteinExistence type="predicted"/>
<evidence type="ECO:0000313" key="1">
    <source>
        <dbReference type="EMBL" id="AJZ58011.1"/>
    </source>
</evidence>
<reference evidence="1 2" key="1">
    <citation type="journal article" date="2015" name="Genome Announc.">
        <title>Complete genome sequences for 59 burkholderia isolates, both pathogenic and near neighbor.</title>
        <authorList>
            <person name="Johnson S.L."/>
            <person name="Bishop-Lilly K.A."/>
            <person name="Ladner J.T."/>
            <person name="Daligault H.E."/>
            <person name="Davenport K.W."/>
            <person name="Jaissle J."/>
            <person name="Frey K.G."/>
            <person name="Koroleva G.I."/>
            <person name="Bruce D.C."/>
            <person name="Coyne S.R."/>
            <person name="Broomall S.M."/>
            <person name="Li P.E."/>
            <person name="Teshima H."/>
            <person name="Gibbons H.S."/>
            <person name="Palacios G.F."/>
            <person name="Rosenzweig C.N."/>
            <person name="Redden C.L."/>
            <person name="Xu Y."/>
            <person name="Minogue T.D."/>
            <person name="Chain P.S."/>
        </authorList>
    </citation>
    <scope>NUCLEOTIDE SEQUENCE [LARGE SCALE GENOMIC DNA]</scope>
    <source>
        <strain evidence="1 2">ATCC BAA-463</strain>
    </source>
</reference>
<accession>A0AAU8TCJ2</accession>
<evidence type="ECO:0008006" key="3">
    <source>
        <dbReference type="Google" id="ProtNLM"/>
    </source>
</evidence>
<dbReference type="KEGG" id="bfn:OI25_3412"/>
<sequence length="185" mass="20786">MGAHRRVLVFEFLLALLGRFRCGPCGFSRTLFGGSKLLSRARGAHRRYLLLHKVVARLQGSHSRQVHCLRSLVEFRFHFVKSRENGQTGETLLCGSGFVRCGGKGRKRFGVALDRADTRGTLSVLRIDSLDQLTNGERFQACCGRVLFEPVCFSLLRFRIRQIGRGSPSRTRSMNTSLAPAMLRC</sequence>